<dbReference type="SUPFAM" id="SSF51126">
    <property type="entry name" value="Pectin lyase-like"/>
    <property type="match status" value="1"/>
</dbReference>
<feature type="domain" description="DUF1565" evidence="1">
    <location>
        <begin position="126"/>
        <end position="170"/>
    </location>
</feature>
<dbReference type="InterPro" id="IPR012334">
    <property type="entry name" value="Pectin_lyas_fold"/>
</dbReference>
<dbReference type="Pfam" id="PF07602">
    <property type="entry name" value="DUF1565"/>
    <property type="match status" value="1"/>
</dbReference>
<dbReference type="AlphaFoldDB" id="A0A398BFW2"/>
<gene>
    <name evidence="2" type="ORF">D1970_00060</name>
</gene>
<dbReference type="InterPro" id="IPR011050">
    <property type="entry name" value="Pectin_lyase_fold/virulence"/>
</dbReference>
<name>A0A398BFW2_9BACI</name>
<evidence type="ECO:0000313" key="2">
    <source>
        <dbReference type="EMBL" id="RID88932.1"/>
    </source>
</evidence>
<sequence length="335" mass="36077">MNTMLSHGRGIRWTLNNLLTISSKFINQNKSGGGYMPEYTPRIGLPKPLGNENVSRANHNALVDKIDEQVGTHLENMSNPHGVTAEQIGAVRMPGADGLLRLGQIVLSDDVLPKSAVEKFIFVSTTGNDSTGDGTKAKPYKTIQRAVDVIPNTHMNAYTIACAAGSYSEEVLIKGLIGGSVKIQLDGIAPSARDGVTGLNVLSILVEDCMCYVRINDVDFYNSSTISRSSVLRFTRSMYGVASNCRFDGDAKVNNKYSIFYDASKGHVYTSYFTAQFTCMCAQFGSQVVWSDTNAHGPTKSDFGLSVSSSIVHKTGALNLNATTLETTVSGGVIY</sequence>
<evidence type="ECO:0000313" key="3">
    <source>
        <dbReference type="Proteomes" id="UP000265816"/>
    </source>
</evidence>
<accession>A0A398BFW2</accession>
<organism evidence="2 3">
    <name type="scientific">Mesobacillus zeae</name>
    <dbReference type="NCBI Taxonomy" id="1917180"/>
    <lineage>
        <taxon>Bacteria</taxon>
        <taxon>Bacillati</taxon>
        <taxon>Bacillota</taxon>
        <taxon>Bacilli</taxon>
        <taxon>Bacillales</taxon>
        <taxon>Bacillaceae</taxon>
        <taxon>Mesobacillus</taxon>
    </lineage>
</organism>
<dbReference type="Gene3D" id="2.160.20.10">
    <property type="entry name" value="Single-stranded right-handed beta-helix, Pectin lyase-like"/>
    <property type="match status" value="1"/>
</dbReference>
<comment type="caution">
    <text evidence="2">The sequence shown here is derived from an EMBL/GenBank/DDBJ whole genome shotgun (WGS) entry which is preliminary data.</text>
</comment>
<dbReference type="OrthoDB" id="2943913at2"/>
<proteinExistence type="predicted"/>
<evidence type="ECO:0000259" key="1">
    <source>
        <dbReference type="Pfam" id="PF07602"/>
    </source>
</evidence>
<dbReference type="InterPro" id="IPR011459">
    <property type="entry name" value="DUF1565"/>
</dbReference>
<keyword evidence="3" id="KW-1185">Reference proteome</keyword>
<reference evidence="2 3" key="1">
    <citation type="submission" date="2018-08" db="EMBL/GenBank/DDBJ databases">
        <title>Bacillus jemisoniae sp. nov., Bacillus chryseoplanitiae sp. nov., Bacillus resnikiae sp. nov., and Bacillus frankliniae sp. nov., isolated from Viking spacecraft and associated surfaces.</title>
        <authorList>
            <person name="Seuylemezian A."/>
            <person name="Vaishampayan P."/>
        </authorList>
    </citation>
    <scope>NUCLEOTIDE SEQUENCE [LARGE SCALE GENOMIC DNA]</scope>
    <source>
        <strain evidence="2 3">JJ-247</strain>
    </source>
</reference>
<dbReference type="EMBL" id="QWVT01000001">
    <property type="protein sequence ID" value="RID88932.1"/>
    <property type="molecule type" value="Genomic_DNA"/>
</dbReference>
<protein>
    <submittedName>
        <fullName evidence="2">DUF1565 domain-containing protein</fullName>
    </submittedName>
</protein>
<dbReference type="Proteomes" id="UP000265816">
    <property type="component" value="Unassembled WGS sequence"/>
</dbReference>